<protein>
    <submittedName>
        <fullName evidence="1">RNA methyltransferase</fullName>
    </submittedName>
</protein>
<evidence type="ECO:0000313" key="1">
    <source>
        <dbReference type="EMBL" id="XRI67936.1"/>
    </source>
</evidence>
<dbReference type="EMBL" id="CP127523">
    <property type="protein sequence ID" value="XRI67936.1"/>
    <property type="molecule type" value="Genomic_DNA"/>
</dbReference>
<sequence>MAARTACRGAVRAPRGTVCMAMTGASLQGLRIVLVEPSHPGNIGAAARAMKVMGLRQLVLVNPRFFPDPEATALASGAEDILESAQVCADLDAALRGCHKVYGTSARDRRIHWPVCTAREAAGEILEALGTGDCALLFGRERTGLSNAELDRCQVLVHIPTVDEYHSLNLGQAVQVLAYELHLAVLALHPARIPQTVREKPAPVEEMEGFYGHLQQVLRRTGFLQPVREIRLMRRLRRLFDRAAPSQNEVNILRGMLTEMTRWATKVDKKDRDSF</sequence>
<name>A0ACD5H3P0_9PROT</name>
<gene>
    <name evidence="1" type="ORF">GL267_009210</name>
</gene>
<organism evidence="1 2">
    <name type="scientific">Acidithiobacillus ferrianus</name>
    <dbReference type="NCBI Taxonomy" id="2678518"/>
    <lineage>
        <taxon>Bacteria</taxon>
        <taxon>Pseudomonadati</taxon>
        <taxon>Pseudomonadota</taxon>
        <taxon>Acidithiobacillia</taxon>
        <taxon>Acidithiobacillales</taxon>
        <taxon>Acidithiobacillaceae</taxon>
        <taxon>Acidithiobacillus</taxon>
    </lineage>
</organism>
<evidence type="ECO:0000313" key="2">
    <source>
        <dbReference type="Proteomes" id="UP000470022"/>
    </source>
</evidence>
<proteinExistence type="predicted"/>
<keyword evidence="1" id="KW-0808">Transferase</keyword>
<reference evidence="1" key="1">
    <citation type="submission" date="2023-06" db="EMBL/GenBank/DDBJ databases">
        <title>Complete and circular genome of Acidithiobacillus ferrianus DSM 107098.</title>
        <authorList>
            <person name="Norris P.R."/>
            <person name="Falagan C."/>
            <person name="Moya-Beltran A."/>
            <person name="Castro M."/>
            <person name="Quatrini R."/>
            <person name="Johnson D.B."/>
        </authorList>
    </citation>
    <scope>NUCLEOTIDE SEQUENCE</scope>
    <source>
        <strain evidence="1">MG</strain>
    </source>
</reference>
<keyword evidence="1" id="KW-0489">Methyltransferase</keyword>
<dbReference type="Proteomes" id="UP000470022">
    <property type="component" value="Chromosome"/>
</dbReference>
<keyword evidence="2" id="KW-1185">Reference proteome</keyword>
<accession>A0ACD5H3P0</accession>